<evidence type="ECO:0000313" key="3">
    <source>
        <dbReference type="Proteomes" id="UP000265618"/>
    </source>
</evidence>
<dbReference type="EMBL" id="BDIP01002726">
    <property type="protein sequence ID" value="GIQ86735.1"/>
    <property type="molecule type" value="Genomic_DNA"/>
</dbReference>
<dbReference type="Proteomes" id="UP000265618">
    <property type="component" value="Unassembled WGS sequence"/>
</dbReference>
<proteinExistence type="predicted"/>
<feature type="compositionally biased region" description="Acidic residues" evidence="1">
    <location>
        <begin position="304"/>
        <end position="316"/>
    </location>
</feature>
<protein>
    <submittedName>
        <fullName evidence="2">Uncharacterized protein</fullName>
    </submittedName>
</protein>
<feature type="compositionally biased region" description="Basic residues" evidence="1">
    <location>
        <begin position="442"/>
        <end position="451"/>
    </location>
</feature>
<reference evidence="2 3" key="1">
    <citation type="journal article" date="2018" name="PLoS ONE">
        <title>The draft genome of Kipferlia bialata reveals reductive genome evolution in fornicate parasites.</title>
        <authorList>
            <person name="Tanifuji G."/>
            <person name="Takabayashi S."/>
            <person name="Kume K."/>
            <person name="Takagi M."/>
            <person name="Nakayama T."/>
            <person name="Kamikawa R."/>
            <person name="Inagaki Y."/>
            <person name="Hashimoto T."/>
        </authorList>
    </citation>
    <scope>NUCLEOTIDE SEQUENCE [LARGE SCALE GENOMIC DNA]</scope>
    <source>
        <strain evidence="2">NY0173</strain>
    </source>
</reference>
<organism evidence="2 3">
    <name type="scientific">Kipferlia bialata</name>
    <dbReference type="NCBI Taxonomy" id="797122"/>
    <lineage>
        <taxon>Eukaryota</taxon>
        <taxon>Metamonada</taxon>
        <taxon>Carpediemonas-like organisms</taxon>
        <taxon>Kipferlia</taxon>
    </lineage>
</organism>
<gene>
    <name evidence="2" type="ORF">KIPB_008641</name>
</gene>
<evidence type="ECO:0000313" key="2">
    <source>
        <dbReference type="EMBL" id="GIQ86735.1"/>
    </source>
</evidence>
<name>A0A9K3D1Z0_9EUKA</name>
<feature type="non-terminal residue" evidence="2">
    <location>
        <position position="1"/>
    </location>
</feature>
<sequence>PEIFTSERTLLQEFQAYVTTITEGAYYGGAVSHLTSSKLALQDRLDQGRATSNDTHASILSCATEAVLRGVRTLEKALTATINLPSQEVSMSELLSNVLKEVPLWQECLSTLDLYCDTLMSGGCPVPVDTHLSLARIAGFLAKLPERVESLAEVRKRSKSTMRSQMNSLSQWLRSLTKLLGSRCEALTSLRYDSVELETIMMREGREYPDLYFLHEPIKMPNQEELYELLRAVEKGIDRSNASDESIIQSMLHGAGLIVSFTANTGLPLVPLVRVNKDPGTHNNFETAVSRVPILDFSVKDGEGEGEGDTEGEVEGEVERPTPFQPYVRPGDQSKVSIESVLEELISLLDASRRGIALLDRWASDLNLPQASVSTEMGDVKGHPVLLHRASQLLRRASDTEEILHSLPVSEVDAADLAKIMSSMETCAADLQSAYEADAKANRKPAKRGAKKVTPSDRALTSAEAPNLSFAEALR</sequence>
<feature type="region of interest" description="Disordered" evidence="1">
    <location>
        <begin position="301"/>
        <end position="330"/>
    </location>
</feature>
<feature type="region of interest" description="Disordered" evidence="1">
    <location>
        <begin position="438"/>
        <end position="475"/>
    </location>
</feature>
<evidence type="ECO:0000256" key="1">
    <source>
        <dbReference type="SAM" id="MobiDB-lite"/>
    </source>
</evidence>
<accession>A0A9K3D1Z0</accession>
<comment type="caution">
    <text evidence="2">The sequence shown here is derived from an EMBL/GenBank/DDBJ whole genome shotgun (WGS) entry which is preliminary data.</text>
</comment>
<dbReference type="AlphaFoldDB" id="A0A9K3D1Z0"/>
<feature type="non-terminal residue" evidence="2">
    <location>
        <position position="475"/>
    </location>
</feature>
<keyword evidence="3" id="KW-1185">Reference proteome</keyword>